<dbReference type="GO" id="GO:0003899">
    <property type="term" value="F:DNA-directed RNA polymerase activity"/>
    <property type="evidence" value="ECO:0007669"/>
    <property type="project" value="InterPro"/>
</dbReference>
<reference evidence="2 3" key="1">
    <citation type="journal article" date="2010" name="Proc. Natl. Acad. Sci. U.S.A.">
        <title>Enigmatic, ultrasmall, uncultivated Archaea.</title>
        <authorList>
            <person name="Baker B.J."/>
            <person name="Comolli L.R."/>
            <person name="Dick G.J."/>
            <person name="Hauser L.J."/>
            <person name="Hyatt D."/>
            <person name="Dill B.D."/>
            <person name="Land M.L."/>
            <person name="Verberkmoes N.C."/>
            <person name="Hettich R.L."/>
            <person name="Banfield J.F."/>
        </authorList>
    </citation>
    <scope>NUCLEOTIDE SEQUENCE [LARGE SCALE GENOMIC DNA]</scope>
</reference>
<proteinExistence type="predicted"/>
<dbReference type="EMBL" id="GG745610">
    <property type="protein sequence ID" value="EFD92308.1"/>
    <property type="molecule type" value="Genomic_DNA"/>
</dbReference>
<name>D6GWV4_PARA5</name>
<dbReference type="Pfam" id="PF01191">
    <property type="entry name" value="RNA_pol_Rpb5_C"/>
    <property type="match status" value="1"/>
</dbReference>
<dbReference type="AlphaFoldDB" id="D6GWV4"/>
<evidence type="ECO:0000313" key="2">
    <source>
        <dbReference type="EMBL" id="EFD92308.1"/>
    </source>
</evidence>
<evidence type="ECO:0000259" key="1">
    <source>
        <dbReference type="Pfam" id="PF01191"/>
    </source>
</evidence>
<dbReference type="Proteomes" id="UP000009376">
    <property type="component" value="Unassembled WGS sequence"/>
</dbReference>
<gene>
    <name evidence="2" type="ORF">BJBARM5_0980</name>
</gene>
<evidence type="ECO:0000313" key="3">
    <source>
        <dbReference type="Proteomes" id="UP000009376"/>
    </source>
</evidence>
<dbReference type="InterPro" id="IPR035913">
    <property type="entry name" value="RPB5-like_sf"/>
</dbReference>
<dbReference type="GO" id="GO:0006351">
    <property type="term" value="P:DNA-templated transcription"/>
    <property type="evidence" value="ECO:0007669"/>
    <property type="project" value="InterPro"/>
</dbReference>
<protein>
    <submittedName>
        <fullName evidence="2">RNA polymerase Rpb5</fullName>
    </submittedName>
</protein>
<accession>D6GWV4</accession>
<feature type="domain" description="RNA polymerase subunit H/Rpb5 C-terminal" evidence="1">
    <location>
        <begin position="1"/>
        <end position="59"/>
    </location>
</feature>
<dbReference type="SUPFAM" id="SSF55287">
    <property type="entry name" value="RPB5-like RNA polymerase subunit"/>
    <property type="match status" value="1"/>
</dbReference>
<dbReference type="Gene3D" id="3.90.940.20">
    <property type="entry name" value="RPB5-like RNA polymerase subunit"/>
    <property type="match status" value="1"/>
</dbReference>
<dbReference type="InterPro" id="IPR000783">
    <property type="entry name" value="RNA_pol_subH/Rpb5_C"/>
</dbReference>
<dbReference type="GO" id="GO:0003677">
    <property type="term" value="F:DNA binding"/>
    <property type="evidence" value="ECO:0007669"/>
    <property type="project" value="InterPro"/>
</dbReference>
<organism evidence="2 3">
    <name type="scientific">Candidatus Parvarchaeum acidophilus ARMAN-5</name>
    <dbReference type="NCBI Taxonomy" id="662762"/>
    <lineage>
        <taxon>Archaea</taxon>
        <taxon>Candidatus Parvarchaeota</taxon>
        <taxon>Candidatus Parvarchaeum</taxon>
    </lineage>
</organism>
<dbReference type="NCBIfam" id="NF007129">
    <property type="entry name" value="PRK09570.1"/>
    <property type="match status" value="1"/>
</dbReference>
<sequence length="61" mass="7025">MQKEEVDKLLEEYNVSLKDLPKIKLNDPAVKQLNANEGDVIEINRKSATAGEYNYYRVVVK</sequence>